<dbReference type="Proteomes" id="UP000653644">
    <property type="component" value="Unassembled WGS sequence"/>
</dbReference>
<accession>A0ABQ3D0Q2</accession>
<organism evidence="2 3">
    <name type="scientific">Streptomyces canarius</name>
    <dbReference type="NCBI Taxonomy" id="285453"/>
    <lineage>
        <taxon>Bacteria</taxon>
        <taxon>Bacillati</taxon>
        <taxon>Actinomycetota</taxon>
        <taxon>Actinomycetes</taxon>
        <taxon>Kitasatosporales</taxon>
        <taxon>Streptomycetaceae</taxon>
        <taxon>Streptomyces</taxon>
    </lineage>
</organism>
<feature type="region of interest" description="Disordered" evidence="1">
    <location>
        <begin position="1"/>
        <end position="32"/>
    </location>
</feature>
<comment type="caution">
    <text evidence="2">The sequence shown here is derived from an EMBL/GenBank/DDBJ whole genome shotgun (WGS) entry which is preliminary data.</text>
</comment>
<reference evidence="3" key="1">
    <citation type="journal article" date="2019" name="Int. J. Syst. Evol. Microbiol.">
        <title>The Global Catalogue of Microorganisms (GCM) 10K type strain sequencing project: providing services to taxonomists for standard genome sequencing and annotation.</title>
        <authorList>
            <consortium name="The Broad Institute Genomics Platform"/>
            <consortium name="The Broad Institute Genome Sequencing Center for Infectious Disease"/>
            <person name="Wu L."/>
            <person name="Ma J."/>
        </authorList>
    </citation>
    <scope>NUCLEOTIDE SEQUENCE [LARGE SCALE GENOMIC DNA]</scope>
    <source>
        <strain evidence="3">JCM 4733</strain>
    </source>
</reference>
<gene>
    <name evidence="2" type="ORF">GCM10010345_64620</name>
</gene>
<name>A0ABQ3D0Q2_9ACTN</name>
<keyword evidence="3" id="KW-1185">Reference proteome</keyword>
<sequence>MTYTPPPSECHPNEPDVDRSSTGGDAARTDRQTMRRVLRREISGTIGLLTDEHDFRAMRHYRSFAFDDYATYLAGVEDLLKARASQGMHTMLALFDPEEYADFCADTGLDPDSPSSRARFTAETATTGPTIPYDGEPLADLVPALIDEAVRKATWEYASTLLARLGACAACGKDVGHEAFARARDPLVRILDTADPGHRHLVCSVSATPETLVSVLHADTDPDGATHLDDTEALEFTTVLALGLAALPGALVMRTRSPGAPDRVYGWRLRAGDLEPLTAGEVFDAYCTDIDSGDPISPESDVDYCAPPDLSPDGPTPGHHH</sequence>
<evidence type="ECO:0000313" key="3">
    <source>
        <dbReference type="Proteomes" id="UP000653644"/>
    </source>
</evidence>
<feature type="region of interest" description="Disordered" evidence="1">
    <location>
        <begin position="297"/>
        <end position="321"/>
    </location>
</feature>
<protein>
    <submittedName>
        <fullName evidence="2">Uncharacterized protein</fullName>
    </submittedName>
</protein>
<evidence type="ECO:0000256" key="1">
    <source>
        <dbReference type="SAM" id="MobiDB-lite"/>
    </source>
</evidence>
<proteinExistence type="predicted"/>
<evidence type="ECO:0000313" key="2">
    <source>
        <dbReference type="EMBL" id="GHA51252.1"/>
    </source>
</evidence>
<dbReference type="EMBL" id="BMVN01000030">
    <property type="protein sequence ID" value="GHA51252.1"/>
    <property type="molecule type" value="Genomic_DNA"/>
</dbReference>